<dbReference type="Pfam" id="PF13458">
    <property type="entry name" value="Peripla_BP_6"/>
    <property type="match status" value="1"/>
</dbReference>
<comment type="similarity">
    <text evidence="1">Belongs to the leucine-binding protein family.</text>
</comment>
<organism evidence="6 7">
    <name type="scientific">Candidatus Kuenenbacteria bacterium CG08_land_8_20_14_0_20_37_23</name>
    <dbReference type="NCBI Taxonomy" id="1974617"/>
    <lineage>
        <taxon>Bacteria</taxon>
        <taxon>Candidatus Kueneniibacteriota</taxon>
    </lineage>
</organism>
<dbReference type="InterPro" id="IPR051010">
    <property type="entry name" value="BCAA_transport"/>
</dbReference>
<dbReference type="GO" id="GO:0006865">
    <property type="term" value="P:amino acid transport"/>
    <property type="evidence" value="ECO:0007669"/>
    <property type="project" value="UniProtKB-KW"/>
</dbReference>
<reference evidence="7" key="1">
    <citation type="submission" date="2017-09" db="EMBL/GenBank/DDBJ databases">
        <title>Depth-based differentiation of microbial function through sediment-hosted aquifers and enrichment of novel symbionts in the deep terrestrial subsurface.</title>
        <authorList>
            <person name="Probst A.J."/>
            <person name="Ladd B."/>
            <person name="Jarett J.K."/>
            <person name="Geller-Mcgrath D.E."/>
            <person name="Sieber C.M.K."/>
            <person name="Emerson J.B."/>
            <person name="Anantharaman K."/>
            <person name="Thomas B.C."/>
            <person name="Malmstrom R."/>
            <person name="Stieglmeier M."/>
            <person name="Klingl A."/>
            <person name="Woyke T."/>
            <person name="Ryan C.M."/>
            <person name="Banfield J.F."/>
        </authorList>
    </citation>
    <scope>NUCLEOTIDE SEQUENCE [LARGE SCALE GENOMIC DNA]</scope>
</reference>
<evidence type="ECO:0000256" key="2">
    <source>
        <dbReference type="ARBA" id="ARBA00022448"/>
    </source>
</evidence>
<feature type="domain" description="Leucine-binding protein" evidence="5">
    <location>
        <begin position="12"/>
        <end position="347"/>
    </location>
</feature>
<evidence type="ECO:0000313" key="7">
    <source>
        <dbReference type="Proteomes" id="UP000230586"/>
    </source>
</evidence>
<dbReference type="AlphaFoldDB" id="A0A2M6XSD0"/>
<evidence type="ECO:0000256" key="3">
    <source>
        <dbReference type="ARBA" id="ARBA00022729"/>
    </source>
</evidence>
<dbReference type="PANTHER" id="PTHR30483:SF6">
    <property type="entry name" value="PERIPLASMIC BINDING PROTEIN OF ABC TRANSPORTER FOR NATURAL AMINO ACIDS"/>
    <property type="match status" value="1"/>
</dbReference>
<comment type="caution">
    <text evidence="6">The sequence shown here is derived from an EMBL/GenBank/DDBJ whole genome shotgun (WGS) entry which is preliminary data.</text>
</comment>
<dbReference type="EMBL" id="PEXX01000044">
    <property type="protein sequence ID" value="PIU10542.1"/>
    <property type="molecule type" value="Genomic_DNA"/>
</dbReference>
<keyword evidence="4" id="KW-0029">Amino-acid transport</keyword>
<evidence type="ECO:0000313" key="6">
    <source>
        <dbReference type="EMBL" id="PIU10542.1"/>
    </source>
</evidence>
<name>A0A2M6XSD0_9BACT</name>
<evidence type="ECO:0000256" key="4">
    <source>
        <dbReference type="ARBA" id="ARBA00022970"/>
    </source>
</evidence>
<evidence type="ECO:0000259" key="5">
    <source>
        <dbReference type="Pfam" id="PF13458"/>
    </source>
</evidence>
<dbReference type="InterPro" id="IPR028082">
    <property type="entry name" value="Peripla_BP_I"/>
</dbReference>
<keyword evidence="3" id="KW-0732">Signal</keyword>
<dbReference type="Proteomes" id="UP000230586">
    <property type="component" value="Unassembled WGS sequence"/>
</dbReference>
<dbReference type="InterPro" id="IPR028081">
    <property type="entry name" value="Leu-bd"/>
</dbReference>
<protein>
    <recommendedName>
        <fullName evidence="5">Leucine-binding protein domain-containing protein</fullName>
    </recommendedName>
</protein>
<keyword evidence="2" id="KW-0813">Transport</keyword>
<dbReference type="InterPro" id="IPR000709">
    <property type="entry name" value="Leu_Ile_Val-bd"/>
</dbReference>
<sequence length="381" mass="43353">MKQKNNEKIKEQISIGAILPLSGKVSIYGKWIQESLELGKEEINAEGGINGKNLEIIYEDDSANPKKALLGMKKLCQKLKVPIVFGSWVSSCVSAQVPIASKTKTVILAEAIAPKLKRTGGYVFSIQPQAEYYIKKLVPFVYFDLKIKEASILHVKNDFGITQANTFQTLFENFGGKIISSIGFRQGETNFRTALYKIKKEKPKAVFIPAYTEIVPLLKQAKKLKLKVKFLASIPFENPNIIAQLKKSAEGVIYPYHYVQDHKNQIDVKFRKDYKKKYKREPEGFAALAYEGIKIIAKALRTWDQKDRESLKNEFYGIHYFGPTGESVFDEMGHPIKKIVIKSVKNGKFAKVRELTEELYLRYVGKTISPYSSCQYHSKEE</sequence>
<dbReference type="SUPFAM" id="SSF53822">
    <property type="entry name" value="Periplasmic binding protein-like I"/>
    <property type="match status" value="1"/>
</dbReference>
<gene>
    <name evidence="6" type="ORF">COT27_02560</name>
</gene>
<dbReference type="Gene3D" id="3.40.50.2300">
    <property type="match status" value="2"/>
</dbReference>
<dbReference type="PANTHER" id="PTHR30483">
    <property type="entry name" value="LEUCINE-SPECIFIC-BINDING PROTEIN"/>
    <property type="match status" value="1"/>
</dbReference>
<accession>A0A2M6XSD0</accession>
<proteinExistence type="inferred from homology"/>
<dbReference type="PRINTS" id="PR00337">
    <property type="entry name" value="LEUILEVALBP"/>
</dbReference>
<evidence type="ECO:0000256" key="1">
    <source>
        <dbReference type="ARBA" id="ARBA00010062"/>
    </source>
</evidence>